<protein>
    <submittedName>
        <fullName evidence="1">Uncharacterized protein</fullName>
    </submittedName>
</protein>
<dbReference type="Proteomes" id="UP000621266">
    <property type="component" value="Unassembled WGS sequence"/>
</dbReference>
<dbReference type="RefSeq" id="WP_156207937.1">
    <property type="nucleotide sequence ID" value="NZ_WHPN01000429.1"/>
</dbReference>
<sequence length="199" mass="23137">MIFIETDSNPEEWLLMPLRWDSVQERNDWAHGNAELLWRLHKKRPKRRDVRALAVRLDMLAEGIPGTIPAQQVFLYAPDPRGLPQAFYALYFPAEGDRMESLMTAVQANEASPVRPVEVDMFSTDRLGQGLRSLRYWKTQDNELAVSLNFAWRLERFGFDLSVRTVAFDPGWLAAHLDECDDFIRTLWVRDLEEAQQDS</sequence>
<keyword evidence="2" id="KW-1185">Reference proteome</keyword>
<dbReference type="EMBL" id="WHPN01000429">
    <property type="protein sequence ID" value="KAF4405090.1"/>
    <property type="molecule type" value="Genomic_DNA"/>
</dbReference>
<gene>
    <name evidence="1" type="ORF">GCU69_32100</name>
</gene>
<reference evidence="1 2" key="1">
    <citation type="submission" date="2019-10" db="EMBL/GenBank/DDBJ databases">
        <title>Streptomyces tenebrisbrunneis sp.nov., an endogenous actinomycete isolated from of Lycium ruthenicum.</title>
        <authorList>
            <person name="Ma L."/>
        </authorList>
    </citation>
    <scope>NUCLEOTIDE SEQUENCE [LARGE SCALE GENOMIC DNA]</scope>
    <source>
        <strain evidence="1 2">TRM 66187</strain>
    </source>
</reference>
<name>A0ABQ7F917_9ACTN</name>
<comment type="caution">
    <text evidence="1">The sequence shown here is derived from an EMBL/GenBank/DDBJ whole genome shotgun (WGS) entry which is preliminary data.</text>
</comment>
<evidence type="ECO:0000313" key="1">
    <source>
        <dbReference type="EMBL" id="KAF4405090.1"/>
    </source>
</evidence>
<accession>A0ABQ7F917</accession>
<proteinExistence type="predicted"/>
<evidence type="ECO:0000313" key="2">
    <source>
        <dbReference type="Proteomes" id="UP000621266"/>
    </source>
</evidence>
<organism evidence="1 2">
    <name type="scientific">Streptomyces lycii</name>
    <dbReference type="NCBI Taxonomy" id="2654337"/>
    <lineage>
        <taxon>Bacteria</taxon>
        <taxon>Bacillati</taxon>
        <taxon>Actinomycetota</taxon>
        <taxon>Actinomycetes</taxon>
        <taxon>Kitasatosporales</taxon>
        <taxon>Streptomycetaceae</taxon>
        <taxon>Streptomyces</taxon>
    </lineage>
</organism>